<gene>
    <name evidence="2" type="ORF">BLNAU_19603</name>
</gene>
<reference evidence="2 3" key="1">
    <citation type="journal article" date="2022" name="bioRxiv">
        <title>Genomics of Preaxostyla Flagellates Illuminates Evolutionary Transitions and the Path Towards Mitochondrial Loss.</title>
        <authorList>
            <person name="Novak L.V.F."/>
            <person name="Treitli S.C."/>
            <person name="Pyrih J."/>
            <person name="Halakuc P."/>
            <person name="Pipaliya S.V."/>
            <person name="Vacek V."/>
            <person name="Brzon O."/>
            <person name="Soukal P."/>
            <person name="Eme L."/>
            <person name="Dacks J.B."/>
            <person name="Karnkowska A."/>
            <person name="Elias M."/>
            <person name="Hampl V."/>
        </authorList>
    </citation>
    <scope>NUCLEOTIDE SEQUENCE [LARGE SCALE GENOMIC DNA]</scope>
    <source>
        <strain evidence="2">NAU3</strain>
        <tissue evidence="2">Gut</tissue>
    </source>
</reference>
<evidence type="ECO:0000256" key="1">
    <source>
        <dbReference type="SAM" id="MobiDB-lite"/>
    </source>
</evidence>
<proteinExistence type="predicted"/>
<evidence type="ECO:0008006" key="4">
    <source>
        <dbReference type="Google" id="ProtNLM"/>
    </source>
</evidence>
<evidence type="ECO:0000313" key="2">
    <source>
        <dbReference type="EMBL" id="KAK2945474.1"/>
    </source>
</evidence>
<organism evidence="2 3">
    <name type="scientific">Blattamonas nauphoetae</name>
    <dbReference type="NCBI Taxonomy" id="2049346"/>
    <lineage>
        <taxon>Eukaryota</taxon>
        <taxon>Metamonada</taxon>
        <taxon>Preaxostyla</taxon>
        <taxon>Oxymonadida</taxon>
        <taxon>Blattamonas</taxon>
    </lineage>
</organism>
<keyword evidence="3" id="KW-1185">Reference proteome</keyword>
<dbReference type="Proteomes" id="UP001281761">
    <property type="component" value="Unassembled WGS sequence"/>
</dbReference>
<sequence length="341" mass="36703">MSQALRSCPIVRFQVDLSISCRDAFVLSFSSFLLSLLPLTPLSFRIHTPRRLLRSSPHFQTELLGQTLRLVRKLLLVLRSSLHRPLSIFGFSSISASSSLPSPFRLLFLHLDSVPALVQLLLPSSHPARPSVLLSPLPTLSASLAFLPSAVSSAIDGVGFLVLASLHPSPQAPSPLQARRYALRSRGLRPVQTHQSLPHLRSSNAEATGSEEEAVDLLSSRLPSSSFLFDPSSLLPLSPPSLPLFLLSSLSSLFAASPKVFLRSLFPSRSPFQLTLQTTTPQSLPSLSPIELEAVPAMVDHACSLSEDLASPPPAHSAPEFANQAASLEQAPSTLPTRSSL</sequence>
<feature type="region of interest" description="Disordered" evidence="1">
    <location>
        <begin position="193"/>
        <end position="212"/>
    </location>
</feature>
<accession>A0ABQ9X293</accession>
<evidence type="ECO:0000313" key="3">
    <source>
        <dbReference type="Proteomes" id="UP001281761"/>
    </source>
</evidence>
<feature type="compositionally biased region" description="Polar residues" evidence="1">
    <location>
        <begin position="324"/>
        <end position="341"/>
    </location>
</feature>
<feature type="region of interest" description="Disordered" evidence="1">
    <location>
        <begin position="306"/>
        <end position="341"/>
    </location>
</feature>
<comment type="caution">
    <text evidence="2">The sequence shown here is derived from an EMBL/GenBank/DDBJ whole genome shotgun (WGS) entry which is preliminary data.</text>
</comment>
<dbReference type="EMBL" id="JARBJD010000259">
    <property type="protein sequence ID" value="KAK2945474.1"/>
    <property type="molecule type" value="Genomic_DNA"/>
</dbReference>
<feature type="compositionally biased region" description="Polar residues" evidence="1">
    <location>
        <begin position="193"/>
        <end position="207"/>
    </location>
</feature>
<name>A0ABQ9X293_9EUKA</name>
<protein>
    <recommendedName>
        <fullName evidence="4">Transmembrane protein</fullName>
    </recommendedName>
</protein>